<gene>
    <name evidence="12" type="ORF">HHI36_023172</name>
</gene>
<sequence>MVEENEEMQDCLDNTLRLNRHEEIELPTLTNAPNSANQLPVSKNSSLPERGTWGSKLDFILSVVGLAIGLGNVWRFPYLCYKNGGGAFLIPYFITLILAGIPMFFMELALGQMLTIGGLGVFKIAPIFKGIGYAAAVMSCWMNIYYIVILAWAIFYFFMSLRADVPWRTCHNYWNTEYCVNPYDRGALTCWEQFNPNNSFSKICSLNNHNVSVTELTDPVKEFWERRTLQISSGIEHVGSIRWELAGTLLLVWILCYFCIWKGVKWTGKVVYFTALFPTYF</sequence>
<proteinExistence type="inferred from homology"/>
<dbReference type="InterPro" id="IPR000175">
    <property type="entry name" value="Na/ntran_symport"/>
</dbReference>
<feature type="transmembrane region" description="Helical" evidence="11">
    <location>
        <begin position="241"/>
        <end position="260"/>
    </location>
</feature>
<evidence type="ECO:0000313" key="13">
    <source>
        <dbReference type="Proteomes" id="UP001516400"/>
    </source>
</evidence>
<evidence type="ECO:0000256" key="7">
    <source>
        <dbReference type="ARBA" id="ARBA00023136"/>
    </source>
</evidence>
<feature type="binding site" evidence="8">
    <location>
        <position position="65"/>
    </location>
    <ligand>
        <name>Na(+)</name>
        <dbReference type="ChEBI" id="CHEBI:29101"/>
        <label>1</label>
    </ligand>
</feature>
<dbReference type="PRINTS" id="PR00176">
    <property type="entry name" value="NANEUSMPORT"/>
</dbReference>
<evidence type="ECO:0000256" key="8">
    <source>
        <dbReference type="PIRSR" id="PIRSR600175-1"/>
    </source>
</evidence>
<dbReference type="GO" id="GO:0016020">
    <property type="term" value="C:membrane"/>
    <property type="evidence" value="ECO:0007669"/>
    <property type="project" value="UniProtKB-SubCell"/>
</dbReference>
<keyword evidence="4 10" id="KW-0812">Transmembrane</keyword>
<dbReference type="EMBL" id="JABFTP020000186">
    <property type="protein sequence ID" value="KAL3289777.1"/>
    <property type="molecule type" value="Genomic_DNA"/>
</dbReference>
<organism evidence="12 13">
    <name type="scientific">Cryptolaemus montrouzieri</name>
    <dbReference type="NCBI Taxonomy" id="559131"/>
    <lineage>
        <taxon>Eukaryota</taxon>
        <taxon>Metazoa</taxon>
        <taxon>Ecdysozoa</taxon>
        <taxon>Arthropoda</taxon>
        <taxon>Hexapoda</taxon>
        <taxon>Insecta</taxon>
        <taxon>Pterygota</taxon>
        <taxon>Neoptera</taxon>
        <taxon>Endopterygota</taxon>
        <taxon>Coleoptera</taxon>
        <taxon>Polyphaga</taxon>
        <taxon>Cucujiformia</taxon>
        <taxon>Coccinelloidea</taxon>
        <taxon>Coccinellidae</taxon>
        <taxon>Scymninae</taxon>
        <taxon>Scymnini</taxon>
        <taxon>Cryptolaemus</taxon>
    </lineage>
</organism>
<evidence type="ECO:0000256" key="2">
    <source>
        <dbReference type="ARBA" id="ARBA00006459"/>
    </source>
</evidence>
<keyword evidence="3 10" id="KW-0813">Transport</keyword>
<evidence type="ECO:0000256" key="10">
    <source>
        <dbReference type="RuleBase" id="RU003732"/>
    </source>
</evidence>
<dbReference type="AlphaFoldDB" id="A0ABD2PFP2"/>
<evidence type="ECO:0000313" key="12">
    <source>
        <dbReference type="EMBL" id="KAL3289777.1"/>
    </source>
</evidence>
<feature type="disulfide bond" evidence="9">
    <location>
        <begin position="170"/>
        <end position="179"/>
    </location>
</feature>
<comment type="similarity">
    <text evidence="2 10">Belongs to the sodium:neurotransmitter symporter (SNF) (TC 2.A.22) family.</text>
</comment>
<evidence type="ECO:0000256" key="11">
    <source>
        <dbReference type="SAM" id="Phobius"/>
    </source>
</evidence>
<dbReference type="SUPFAM" id="SSF161070">
    <property type="entry name" value="SNF-like"/>
    <property type="match status" value="1"/>
</dbReference>
<dbReference type="Pfam" id="PF00209">
    <property type="entry name" value="SNF"/>
    <property type="match status" value="1"/>
</dbReference>
<feature type="transmembrane region" description="Helical" evidence="11">
    <location>
        <begin position="131"/>
        <end position="158"/>
    </location>
</feature>
<reference evidence="12 13" key="1">
    <citation type="journal article" date="2021" name="BMC Biol.">
        <title>Horizontally acquired antibacterial genes associated with adaptive radiation of ladybird beetles.</title>
        <authorList>
            <person name="Li H.S."/>
            <person name="Tang X.F."/>
            <person name="Huang Y.H."/>
            <person name="Xu Z.Y."/>
            <person name="Chen M.L."/>
            <person name="Du X.Y."/>
            <person name="Qiu B.Y."/>
            <person name="Chen P.T."/>
            <person name="Zhang W."/>
            <person name="Slipinski A."/>
            <person name="Escalona H.E."/>
            <person name="Waterhouse R.M."/>
            <person name="Zwick A."/>
            <person name="Pang H."/>
        </authorList>
    </citation>
    <scope>NUCLEOTIDE SEQUENCE [LARGE SCALE GENOMIC DNA]</scope>
    <source>
        <strain evidence="12">SYSU2018</strain>
    </source>
</reference>
<evidence type="ECO:0000256" key="5">
    <source>
        <dbReference type="ARBA" id="ARBA00022847"/>
    </source>
</evidence>
<keyword evidence="6 11" id="KW-1133">Transmembrane helix</keyword>
<keyword evidence="8" id="KW-0915">Sodium</keyword>
<feature type="binding site" evidence="8">
    <location>
        <position position="67"/>
    </location>
    <ligand>
        <name>Na(+)</name>
        <dbReference type="ChEBI" id="CHEBI:29101"/>
        <label>1</label>
    </ligand>
</feature>
<evidence type="ECO:0000256" key="3">
    <source>
        <dbReference type="ARBA" id="ARBA00022448"/>
    </source>
</evidence>
<dbReference type="GO" id="GO:0015293">
    <property type="term" value="F:symporter activity"/>
    <property type="evidence" value="ECO:0007669"/>
    <property type="project" value="UniProtKB-KW"/>
</dbReference>
<keyword evidence="8" id="KW-0479">Metal-binding</keyword>
<keyword evidence="7 11" id="KW-0472">Membrane</keyword>
<dbReference type="InterPro" id="IPR037272">
    <property type="entry name" value="SNS_sf"/>
</dbReference>
<name>A0ABD2PFP2_9CUCU</name>
<evidence type="ECO:0000256" key="1">
    <source>
        <dbReference type="ARBA" id="ARBA00004141"/>
    </source>
</evidence>
<comment type="caution">
    <text evidence="12">The sequence shown here is derived from an EMBL/GenBank/DDBJ whole genome shotgun (WGS) entry which is preliminary data.</text>
</comment>
<keyword evidence="13" id="KW-1185">Reference proteome</keyword>
<dbReference type="PROSITE" id="PS50267">
    <property type="entry name" value="NA_NEUROTRAN_SYMP_3"/>
    <property type="match status" value="1"/>
</dbReference>
<evidence type="ECO:0000256" key="6">
    <source>
        <dbReference type="ARBA" id="ARBA00022989"/>
    </source>
</evidence>
<keyword evidence="5 10" id="KW-0769">Symport</keyword>
<feature type="binding site" evidence="8">
    <location>
        <position position="72"/>
    </location>
    <ligand>
        <name>Na(+)</name>
        <dbReference type="ChEBI" id="CHEBI:29101"/>
        <label>1</label>
    </ligand>
</feature>
<accession>A0ABD2PFP2</accession>
<evidence type="ECO:0000256" key="9">
    <source>
        <dbReference type="PIRSR" id="PIRSR600175-2"/>
    </source>
</evidence>
<dbReference type="PANTHER" id="PTHR11616">
    <property type="entry name" value="SODIUM/CHLORIDE DEPENDENT TRANSPORTER"/>
    <property type="match status" value="1"/>
</dbReference>
<protein>
    <recommendedName>
        <fullName evidence="10">Transporter</fullName>
    </recommendedName>
</protein>
<comment type="subcellular location">
    <subcellularLocation>
        <location evidence="1">Membrane</location>
        <topology evidence="1">Multi-pass membrane protein</topology>
    </subcellularLocation>
</comment>
<feature type="transmembrane region" description="Helical" evidence="11">
    <location>
        <begin position="89"/>
        <end position="110"/>
    </location>
</feature>
<dbReference type="PROSITE" id="PS00610">
    <property type="entry name" value="NA_NEUROTRAN_SYMP_1"/>
    <property type="match status" value="1"/>
</dbReference>
<keyword evidence="9" id="KW-1015">Disulfide bond</keyword>
<evidence type="ECO:0000256" key="4">
    <source>
        <dbReference type="ARBA" id="ARBA00022692"/>
    </source>
</evidence>
<dbReference type="PANTHER" id="PTHR11616:SF265">
    <property type="entry name" value="TRANSPORTER"/>
    <property type="match status" value="1"/>
</dbReference>
<dbReference type="Proteomes" id="UP001516400">
    <property type="component" value="Unassembled WGS sequence"/>
</dbReference>
<feature type="transmembrane region" description="Helical" evidence="11">
    <location>
        <begin position="59"/>
        <end position="77"/>
    </location>
</feature>